<accession>D0W2W2</accession>
<name>D0W2W2_NEICI</name>
<gene>
    <name evidence="1" type="ORF">NEICINOT_03997</name>
</gene>
<dbReference type="EMBL" id="ACDY02000005">
    <property type="protein sequence ID" value="EEZ71759.1"/>
    <property type="molecule type" value="Genomic_DNA"/>
</dbReference>
<protein>
    <submittedName>
        <fullName evidence="1">Uncharacterized protein</fullName>
    </submittedName>
</protein>
<comment type="caution">
    <text evidence="1">The sequence shown here is derived from an EMBL/GenBank/DDBJ whole genome shotgun (WGS) entry which is preliminary data.</text>
</comment>
<dbReference type="Proteomes" id="UP000003294">
    <property type="component" value="Unassembled WGS sequence"/>
</dbReference>
<evidence type="ECO:0000313" key="2">
    <source>
        <dbReference type="Proteomes" id="UP000003294"/>
    </source>
</evidence>
<proteinExistence type="predicted"/>
<organism evidence="1 2">
    <name type="scientific">Neisseria cinerea ATCC 14685</name>
    <dbReference type="NCBI Taxonomy" id="546262"/>
    <lineage>
        <taxon>Bacteria</taxon>
        <taxon>Pseudomonadati</taxon>
        <taxon>Pseudomonadota</taxon>
        <taxon>Betaproteobacteria</taxon>
        <taxon>Neisseriales</taxon>
        <taxon>Neisseriaceae</taxon>
        <taxon>Neisseria</taxon>
    </lineage>
</organism>
<dbReference type="STRING" id="546262.NEICINOT_03997"/>
<dbReference type="AlphaFoldDB" id="D0W2W2"/>
<evidence type="ECO:0000313" key="1">
    <source>
        <dbReference type="EMBL" id="EEZ71759.1"/>
    </source>
</evidence>
<sequence length="46" mass="5161">MEFPTLNAARIVAEKAYCRNTSLFQTACFVYNSGCFPLASPLCTFY</sequence>
<reference evidence="1 2" key="1">
    <citation type="submission" date="2009-10" db="EMBL/GenBank/DDBJ databases">
        <authorList>
            <person name="Weinstock G."/>
            <person name="Sodergren E."/>
            <person name="Clifton S."/>
            <person name="Fulton L."/>
            <person name="Fulton B."/>
            <person name="Courtney L."/>
            <person name="Fronick C."/>
            <person name="Harrison M."/>
            <person name="Strong C."/>
            <person name="Farmer C."/>
            <person name="Delahaunty K."/>
            <person name="Markovic C."/>
            <person name="Hall O."/>
            <person name="Minx P."/>
            <person name="Tomlinson C."/>
            <person name="Mitreva M."/>
            <person name="Nelson J."/>
            <person name="Hou S."/>
            <person name="Wollam A."/>
            <person name="Pepin K.H."/>
            <person name="Johnson M."/>
            <person name="Bhonagiri V."/>
            <person name="Nash W.E."/>
            <person name="Warren W."/>
            <person name="Chinwalla A."/>
            <person name="Mardis E.R."/>
            <person name="Wilson R.K."/>
        </authorList>
    </citation>
    <scope>NUCLEOTIDE SEQUENCE [LARGE SCALE GENOMIC DNA]</scope>
    <source>
        <strain evidence="1 2">ATCC 14685</strain>
    </source>
</reference>